<keyword evidence="3" id="KW-0067">ATP-binding</keyword>
<dbReference type="PROSITE" id="PS50893">
    <property type="entry name" value="ABC_TRANSPORTER_2"/>
    <property type="match status" value="1"/>
</dbReference>
<dbReference type="Proteomes" id="UP000070587">
    <property type="component" value="Chromosome"/>
</dbReference>
<dbReference type="SMART" id="SM00382">
    <property type="entry name" value="AAA"/>
    <property type="match status" value="1"/>
</dbReference>
<evidence type="ECO:0000259" key="4">
    <source>
        <dbReference type="PROSITE" id="PS50893"/>
    </source>
</evidence>
<dbReference type="RefSeq" id="WP_068323932.1">
    <property type="nucleotide sequence ID" value="NZ_CP010835.1"/>
</dbReference>
<dbReference type="AlphaFoldDB" id="A0A127BBH3"/>
<protein>
    <submittedName>
        <fullName evidence="5">Transporter</fullName>
    </submittedName>
</protein>
<organism evidence="5 6">
    <name type="scientific">Pyrococcus kukulkanii</name>
    <dbReference type="NCBI Taxonomy" id="1609559"/>
    <lineage>
        <taxon>Archaea</taxon>
        <taxon>Methanobacteriati</taxon>
        <taxon>Methanobacteriota</taxon>
        <taxon>Thermococci</taxon>
        <taxon>Thermococcales</taxon>
        <taxon>Thermococcaceae</taxon>
        <taxon>Pyrococcus</taxon>
    </lineage>
</organism>
<dbReference type="InterPro" id="IPR003593">
    <property type="entry name" value="AAA+_ATPase"/>
</dbReference>
<evidence type="ECO:0000313" key="5">
    <source>
        <dbReference type="EMBL" id="AMM54691.1"/>
    </source>
</evidence>
<dbReference type="PATRIC" id="fig|1609559.3.peg.1963"/>
<dbReference type="OrthoDB" id="44250at2157"/>
<reference evidence="6" key="1">
    <citation type="submission" date="2015-02" db="EMBL/GenBank/DDBJ databases">
        <title>Pyrococcus kukulkanii sp. nov., a novel hyperthermophilic archaeon isolated from a deep-sea hydrothermal vent at the Guaymas Basin.</title>
        <authorList>
            <person name="Oger P.M."/>
            <person name="Callac N."/>
            <person name="Jebbar M."/>
            <person name="Godfroy A."/>
        </authorList>
    </citation>
    <scope>NUCLEOTIDE SEQUENCE [LARGE SCALE GENOMIC DNA]</scope>
    <source>
        <strain evidence="6">NCB100</strain>
    </source>
</reference>
<dbReference type="InterPro" id="IPR027417">
    <property type="entry name" value="P-loop_NTPase"/>
</dbReference>
<dbReference type="InterPro" id="IPR017871">
    <property type="entry name" value="ABC_transporter-like_CS"/>
</dbReference>
<dbReference type="PANTHER" id="PTHR42939:SF1">
    <property type="entry name" value="ABC TRANSPORTER ATP-BINDING PROTEIN ALBC-RELATED"/>
    <property type="match status" value="1"/>
</dbReference>
<dbReference type="GeneID" id="28492067"/>
<keyword evidence="2" id="KW-0547">Nucleotide-binding</keyword>
<dbReference type="PANTHER" id="PTHR42939">
    <property type="entry name" value="ABC TRANSPORTER ATP-BINDING PROTEIN ALBC-RELATED"/>
    <property type="match status" value="1"/>
</dbReference>
<keyword evidence="1" id="KW-0813">Transport</keyword>
<name>A0A127BBH3_9EURY</name>
<dbReference type="KEGG" id="pyc:TQ32_09475"/>
<feature type="domain" description="ABC transporter" evidence="4">
    <location>
        <begin position="3"/>
        <end position="217"/>
    </location>
</feature>
<dbReference type="PROSITE" id="PS00211">
    <property type="entry name" value="ABC_TRANSPORTER_1"/>
    <property type="match status" value="1"/>
</dbReference>
<evidence type="ECO:0000256" key="3">
    <source>
        <dbReference type="ARBA" id="ARBA00022840"/>
    </source>
</evidence>
<dbReference type="CDD" id="cd03230">
    <property type="entry name" value="ABC_DR_subfamily_A"/>
    <property type="match status" value="1"/>
</dbReference>
<reference evidence="5 6" key="2">
    <citation type="journal article" date="2016" name="Int. J. Syst. Evol. Microbiol.">
        <title>Pyrococcus kukulkanii sp. nov., a hyperthermophilic, piezophilic archaeon isolated from a deep-sea hydrothermal vent.</title>
        <authorList>
            <person name="Callac N."/>
            <person name="Oger P."/>
            <person name="Lesongeur F."/>
            <person name="Rattray J.E."/>
            <person name="Vannier P."/>
            <person name="Michoud G."/>
            <person name="Beauverger M."/>
            <person name="Gayet N."/>
            <person name="Rouxel O."/>
            <person name="Jebbar M."/>
            <person name="Godfroy A."/>
        </authorList>
    </citation>
    <scope>NUCLEOTIDE SEQUENCE [LARGE SCALE GENOMIC DNA]</scope>
    <source>
        <strain evidence="5 6">NCB100</strain>
    </source>
</reference>
<dbReference type="InterPro" id="IPR051782">
    <property type="entry name" value="ABC_Transporter_VariousFunc"/>
</dbReference>
<accession>A0A127BBH3</accession>
<dbReference type="Gene3D" id="3.40.50.300">
    <property type="entry name" value="P-loop containing nucleotide triphosphate hydrolases"/>
    <property type="match status" value="1"/>
</dbReference>
<dbReference type="SUPFAM" id="SSF52540">
    <property type="entry name" value="P-loop containing nucleoside triphosphate hydrolases"/>
    <property type="match status" value="1"/>
</dbReference>
<dbReference type="GO" id="GO:0016887">
    <property type="term" value="F:ATP hydrolysis activity"/>
    <property type="evidence" value="ECO:0007669"/>
    <property type="project" value="InterPro"/>
</dbReference>
<gene>
    <name evidence="5" type="ORF">TQ32_09475</name>
</gene>
<sequence>MIGYFDKVDKRIGKVDILRGISFKIGEGVTLIVGPNGSGKSTLIKLLVGFWRPTKGKVKLLGENPWNNYKLRQKVGISIDPPSLPKYRRGIDVVKIMADIKDVKIDNHLVKRLFPNMDALNRMIIEYSAGMRKRLSILLALLGENKVLVLDEPFSGIDVSGISEVSKIIKEEAEKGTNIVVVSHMWKPLYDTVDRVVVLVGGEIGFIGDKDEGIKFLNKWGF</sequence>
<dbReference type="GO" id="GO:0005524">
    <property type="term" value="F:ATP binding"/>
    <property type="evidence" value="ECO:0007669"/>
    <property type="project" value="UniProtKB-KW"/>
</dbReference>
<evidence type="ECO:0000313" key="6">
    <source>
        <dbReference type="Proteomes" id="UP000070587"/>
    </source>
</evidence>
<dbReference type="InterPro" id="IPR003439">
    <property type="entry name" value="ABC_transporter-like_ATP-bd"/>
</dbReference>
<evidence type="ECO:0000256" key="2">
    <source>
        <dbReference type="ARBA" id="ARBA00022741"/>
    </source>
</evidence>
<dbReference type="EMBL" id="CP010835">
    <property type="protein sequence ID" value="AMM54691.1"/>
    <property type="molecule type" value="Genomic_DNA"/>
</dbReference>
<dbReference type="STRING" id="1609559.TQ32_09475"/>
<evidence type="ECO:0000256" key="1">
    <source>
        <dbReference type="ARBA" id="ARBA00022448"/>
    </source>
</evidence>
<proteinExistence type="predicted"/>
<dbReference type="Pfam" id="PF00005">
    <property type="entry name" value="ABC_tran"/>
    <property type="match status" value="1"/>
</dbReference>